<dbReference type="PANTHER" id="PTHR18964">
    <property type="entry name" value="ROK (REPRESSOR, ORF, KINASE) FAMILY"/>
    <property type="match status" value="1"/>
</dbReference>
<dbReference type="CDD" id="cd23763">
    <property type="entry name" value="ASKHA_ATPase_ROK"/>
    <property type="match status" value="1"/>
</dbReference>
<dbReference type="PANTHER" id="PTHR18964:SF149">
    <property type="entry name" value="BIFUNCTIONAL UDP-N-ACETYLGLUCOSAMINE 2-EPIMERASE_N-ACETYLMANNOSAMINE KINASE"/>
    <property type="match status" value="1"/>
</dbReference>
<dbReference type="InterPro" id="IPR000600">
    <property type="entry name" value="ROK"/>
</dbReference>
<accession>A0A645ESX9</accession>
<protein>
    <recommendedName>
        <fullName evidence="2">Glucokinase</fullName>
    </recommendedName>
</protein>
<organism evidence="1">
    <name type="scientific">bioreactor metagenome</name>
    <dbReference type="NCBI Taxonomy" id="1076179"/>
    <lineage>
        <taxon>unclassified sequences</taxon>
        <taxon>metagenomes</taxon>
        <taxon>ecological metagenomes</taxon>
    </lineage>
</organism>
<evidence type="ECO:0000313" key="1">
    <source>
        <dbReference type="EMBL" id="MPN04520.1"/>
    </source>
</evidence>
<dbReference type="EMBL" id="VSSQ01050430">
    <property type="protein sequence ID" value="MPN04520.1"/>
    <property type="molecule type" value="Genomic_DNA"/>
</dbReference>
<dbReference type="Gene3D" id="3.30.420.40">
    <property type="match status" value="2"/>
</dbReference>
<gene>
    <name evidence="1" type="ORF">SDC9_151761</name>
</gene>
<dbReference type="AlphaFoldDB" id="A0A645ESX9"/>
<dbReference type="InterPro" id="IPR043129">
    <property type="entry name" value="ATPase_NBD"/>
</dbReference>
<dbReference type="SUPFAM" id="SSF53067">
    <property type="entry name" value="Actin-like ATPase domain"/>
    <property type="match status" value="1"/>
</dbReference>
<reference evidence="1" key="1">
    <citation type="submission" date="2019-08" db="EMBL/GenBank/DDBJ databases">
        <authorList>
            <person name="Kucharzyk K."/>
            <person name="Murdoch R.W."/>
            <person name="Higgins S."/>
            <person name="Loffler F."/>
        </authorList>
    </citation>
    <scope>NUCLEOTIDE SEQUENCE</scope>
</reference>
<sequence length="113" mass="12063">MWDLCEGSLDKVQARTAFLAQDMEDEASSYVLDHYLDYLAIGVANTVNLLQPEVFCIGGGVSLQGDSLLMPLKKRVEALAFAGSNGIRTRLVLASLGNNAGIIGAAMLDGMDR</sequence>
<comment type="caution">
    <text evidence="1">The sequence shown here is derived from an EMBL/GenBank/DDBJ whole genome shotgun (WGS) entry which is preliminary data.</text>
</comment>
<name>A0A645ESX9_9ZZZZ</name>
<dbReference type="Pfam" id="PF00480">
    <property type="entry name" value="ROK"/>
    <property type="match status" value="1"/>
</dbReference>
<proteinExistence type="predicted"/>
<evidence type="ECO:0008006" key="2">
    <source>
        <dbReference type="Google" id="ProtNLM"/>
    </source>
</evidence>